<evidence type="ECO:0000313" key="2">
    <source>
        <dbReference type="Proteomes" id="UP000092691"/>
    </source>
</evidence>
<keyword evidence="1" id="KW-0614">Plasmid</keyword>
<sequence>MLCQFANTFPGFVAKFLAQGHTLKRRFREETVTDLLMGSLITAAGGRLVVEFPNEPVTGADMEWNFVDLRSRVFFRILLQAKQAYGGGDIWSRHAYRELYHAPGTGSKLQAVTLCDTARTTPATYPLYIFYNAETTIALARSKGVRNFAGVNLADGYEVERLVLAAKGRTLRTRNRSVGTIWPLLEPISSLFCPPSVYPTPPMSYSGDTMSFVISRDEDGRPVAGTPIPPDPITVRERIVSIAEASRNQSGSRQTVSKVSRVPEVSHSIPEDIQEVIERRRIPHSSSQPLDRWRLTFVSARHSDDGDAI</sequence>
<dbReference type="OrthoDB" id="7563787at2"/>
<protein>
    <submittedName>
        <fullName evidence="1">Uncharacterized protein</fullName>
    </submittedName>
</protein>
<name>A0A1B1CKW3_RHILE</name>
<dbReference type="Pfam" id="PF20320">
    <property type="entry name" value="DUF6615"/>
    <property type="match status" value="1"/>
</dbReference>
<reference evidence="1 2" key="1">
    <citation type="submission" date="2016-06" db="EMBL/GenBank/DDBJ databases">
        <title>Microsymbionts genomes from the relict species Vavilovia formosa.</title>
        <authorList>
            <person name="Chirak E."/>
            <person name="Kimeklis A."/>
            <person name="Andronov E."/>
        </authorList>
    </citation>
    <scope>NUCLEOTIDE SEQUENCE [LARGE SCALE GENOMIC DNA]</scope>
    <source>
        <strain evidence="1 2">Vaf10</strain>
        <plasmid evidence="2">Plasmid unnamed2</plasmid>
    </source>
</reference>
<organism evidence="1 2">
    <name type="scientific">Rhizobium leguminosarum</name>
    <dbReference type="NCBI Taxonomy" id="384"/>
    <lineage>
        <taxon>Bacteria</taxon>
        <taxon>Pseudomonadati</taxon>
        <taxon>Pseudomonadota</taxon>
        <taxon>Alphaproteobacteria</taxon>
        <taxon>Hyphomicrobiales</taxon>
        <taxon>Rhizobiaceae</taxon>
        <taxon>Rhizobium/Agrobacterium group</taxon>
        <taxon>Rhizobium</taxon>
    </lineage>
</organism>
<geneLocation type="plasmid" evidence="1 2">
    <name>unnamed2</name>
</geneLocation>
<dbReference type="RefSeq" id="WP_065283841.1">
    <property type="nucleotide sequence ID" value="NZ_CP016289.1"/>
</dbReference>
<evidence type="ECO:0000313" key="1">
    <source>
        <dbReference type="EMBL" id="ANP90371.1"/>
    </source>
</evidence>
<dbReference type="EMBL" id="CP016289">
    <property type="protein sequence ID" value="ANP90371.1"/>
    <property type="molecule type" value="Genomic_DNA"/>
</dbReference>
<proteinExistence type="predicted"/>
<dbReference type="InterPro" id="IPR046723">
    <property type="entry name" value="DUF6615"/>
</dbReference>
<accession>A0A1B1CKW3</accession>
<dbReference type="Proteomes" id="UP000092691">
    <property type="component" value="Plasmid unnamed2"/>
</dbReference>
<gene>
    <name evidence="1" type="ORF">BA011_30945</name>
</gene>
<dbReference type="AlphaFoldDB" id="A0A1B1CKW3"/>